<dbReference type="Pfam" id="PF00535">
    <property type="entry name" value="Glycos_transf_2"/>
    <property type="match status" value="1"/>
</dbReference>
<keyword evidence="10" id="KW-1185">Reference proteome</keyword>
<evidence type="ECO:0000256" key="4">
    <source>
        <dbReference type="ARBA" id="ARBA00022723"/>
    </source>
</evidence>
<dbReference type="PANTHER" id="PTHR42891">
    <property type="entry name" value="D-GLYCERO-BETA-D-MANNO-HEPTOSE-1,7-BISPHOSPHATE 7-PHOSPHATASE"/>
    <property type="match status" value="1"/>
</dbReference>
<dbReference type="NCBIfam" id="TIGR01656">
    <property type="entry name" value="Histidinol-ppas"/>
    <property type="match status" value="1"/>
</dbReference>
<dbReference type="EMBL" id="CP147846">
    <property type="protein sequence ID" value="WXG69399.1"/>
    <property type="molecule type" value="Genomic_DNA"/>
</dbReference>
<accession>A0ABZ2PJR4</accession>
<dbReference type="InterPro" id="IPR029044">
    <property type="entry name" value="Nucleotide-diphossugar_trans"/>
</dbReference>
<name>A0ABZ2PJR4_9NOCA</name>
<proteinExistence type="inferred from homology"/>
<dbReference type="InterPro" id="IPR023214">
    <property type="entry name" value="HAD_sf"/>
</dbReference>
<evidence type="ECO:0000256" key="6">
    <source>
        <dbReference type="ARBA" id="ARBA00023277"/>
    </source>
</evidence>
<evidence type="ECO:0000259" key="8">
    <source>
        <dbReference type="Pfam" id="PF00535"/>
    </source>
</evidence>
<dbReference type="InterPro" id="IPR006549">
    <property type="entry name" value="HAD-SF_hydro_IIIA"/>
</dbReference>
<gene>
    <name evidence="9" type="ORF">WDS16_02215</name>
</gene>
<dbReference type="SUPFAM" id="SSF56784">
    <property type="entry name" value="HAD-like"/>
    <property type="match status" value="1"/>
</dbReference>
<evidence type="ECO:0000256" key="7">
    <source>
        <dbReference type="ARBA" id="ARBA00031828"/>
    </source>
</evidence>
<dbReference type="InterPro" id="IPR036412">
    <property type="entry name" value="HAD-like_sf"/>
</dbReference>
<dbReference type="InterPro" id="IPR004446">
    <property type="entry name" value="Heptose_bisP_phosphatase"/>
</dbReference>
<evidence type="ECO:0000256" key="3">
    <source>
        <dbReference type="ARBA" id="ARBA00022490"/>
    </source>
</evidence>
<dbReference type="Gene3D" id="3.90.550.10">
    <property type="entry name" value="Spore Coat Polysaccharide Biosynthesis Protein SpsA, Chain A"/>
    <property type="match status" value="1"/>
</dbReference>
<sequence>MSTTSEKRPVHHAAVDYSVVVPTIGRDNLGPLVLSIVDSIGPSPVAIVVVDDRRAPDTPLKLPPSRAPIVVVHSGGRGPAAARNAGWRVCESEWVAFIDDDVRLPADWAARLARDLGGLPPTVAASQSRIRVPVDSSRRLTDDERRTASLSHAQWITADMAYRRDVLLRVGGFDERFPRAYREDSDLAARVIDSGFSIVHGARVTDHPPAAGSFFASVRAQRGNRDNALMRHKFGPGWRRLVGEGPGRLAQHLFATGAALTTALAFATGHRRTAAAAAFLWLGSTVEFAIRRIVPGPRTRREVSSMLVTSTLIPPVAVAHRVCGEIAIRRSAPTEIAAVLFDRDDTLIVDVPYLGDPDAVVPIEGAREVLDSLRAQGIRVGVVSNQSGVAKKLIDLDQLKAVNARVCELLGPFDTFQFCVHDAADSCRCRKPLPGMILDAAAELGVAPSQCLMIGDVGADVDAAVSAGARAVLVPTARTLPEEVTNARRVADVAYSLVEAVDVAWGRVR</sequence>
<dbReference type="NCBIfam" id="TIGR01662">
    <property type="entry name" value="HAD-SF-IIIA"/>
    <property type="match status" value="1"/>
</dbReference>
<dbReference type="Gene3D" id="3.40.50.1000">
    <property type="entry name" value="HAD superfamily/HAD-like"/>
    <property type="match status" value="1"/>
</dbReference>
<dbReference type="InterPro" id="IPR006543">
    <property type="entry name" value="Histidinol-phos"/>
</dbReference>
<evidence type="ECO:0000313" key="9">
    <source>
        <dbReference type="EMBL" id="WXG69399.1"/>
    </source>
</evidence>
<keyword evidence="4" id="KW-0479">Metal-binding</keyword>
<dbReference type="GO" id="GO:0016787">
    <property type="term" value="F:hydrolase activity"/>
    <property type="evidence" value="ECO:0007669"/>
    <property type="project" value="UniProtKB-KW"/>
</dbReference>
<evidence type="ECO:0000256" key="1">
    <source>
        <dbReference type="ARBA" id="ARBA00004496"/>
    </source>
</evidence>
<evidence type="ECO:0000256" key="2">
    <source>
        <dbReference type="ARBA" id="ARBA00005628"/>
    </source>
</evidence>
<dbReference type="Pfam" id="PF00702">
    <property type="entry name" value="Hydrolase"/>
    <property type="match status" value="1"/>
</dbReference>
<comment type="similarity">
    <text evidence="2">Belongs to the GmhB family.</text>
</comment>
<protein>
    <recommendedName>
        <fullName evidence="7">D,D-heptose 1,7-bisphosphate phosphatase</fullName>
    </recommendedName>
</protein>
<dbReference type="PANTHER" id="PTHR42891:SF1">
    <property type="entry name" value="D-GLYCERO-BETA-D-MANNO-HEPTOSE-1,7-BISPHOSPHATE 7-PHOSPHATASE"/>
    <property type="match status" value="1"/>
</dbReference>
<keyword evidence="5 9" id="KW-0378">Hydrolase</keyword>
<dbReference type="InterPro" id="IPR001173">
    <property type="entry name" value="Glyco_trans_2-like"/>
</dbReference>
<dbReference type="RefSeq" id="WP_338890163.1">
    <property type="nucleotide sequence ID" value="NZ_CP147846.1"/>
</dbReference>
<dbReference type="Proteomes" id="UP001432000">
    <property type="component" value="Chromosome"/>
</dbReference>
<evidence type="ECO:0000256" key="5">
    <source>
        <dbReference type="ARBA" id="ARBA00022801"/>
    </source>
</evidence>
<reference evidence="9 10" key="1">
    <citation type="submission" date="2024-03" db="EMBL/GenBank/DDBJ databases">
        <title>Natural products discovery in diverse microorganisms through a two-stage MS feature dereplication strategy.</title>
        <authorList>
            <person name="Zhang R."/>
        </authorList>
    </citation>
    <scope>NUCLEOTIDE SEQUENCE [LARGE SCALE GENOMIC DNA]</scope>
    <source>
        <strain evidence="9 10">18930</strain>
    </source>
</reference>
<keyword evidence="6" id="KW-0119">Carbohydrate metabolism</keyword>
<evidence type="ECO:0000313" key="10">
    <source>
        <dbReference type="Proteomes" id="UP001432000"/>
    </source>
</evidence>
<comment type="subcellular location">
    <subcellularLocation>
        <location evidence="1">Cytoplasm</location>
    </subcellularLocation>
</comment>
<organism evidence="9 10">
    <name type="scientific">Rhodococcus sovatensis</name>
    <dbReference type="NCBI Taxonomy" id="1805840"/>
    <lineage>
        <taxon>Bacteria</taxon>
        <taxon>Bacillati</taxon>
        <taxon>Actinomycetota</taxon>
        <taxon>Actinomycetes</taxon>
        <taxon>Mycobacteriales</taxon>
        <taxon>Nocardiaceae</taxon>
        <taxon>Rhodococcus</taxon>
    </lineage>
</organism>
<keyword evidence="3" id="KW-0963">Cytoplasm</keyword>
<feature type="domain" description="Glycosyltransferase 2-like" evidence="8">
    <location>
        <begin position="18"/>
        <end position="142"/>
    </location>
</feature>
<dbReference type="SUPFAM" id="SSF53448">
    <property type="entry name" value="Nucleotide-diphospho-sugar transferases"/>
    <property type="match status" value="1"/>
</dbReference>